<evidence type="ECO:0000259" key="2">
    <source>
        <dbReference type="Pfam" id="PF13439"/>
    </source>
</evidence>
<dbReference type="GO" id="GO:0016757">
    <property type="term" value="F:glycosyltransferase activity"/>
    <property type="evidence" value="ECO:0007669"/>
    <property type="project" value="InterPro"/>
</dbReference>
<evidence type="ECO:0000259" key="1">
    <source>
        <dbReference type="Pfam" id="PF00534"/>
    </source>
</evidence>
<dbReference type="OrthoDB" id="9810101at2"/>
<feature type="domain" description="Glycosyltransferase subfamily 4-like N-terminal" evidence="2">
    <location>
        <begin position="14"/>
        <end position="187"/>
    </location>
</feature>
<evidence type="ECO:0000313" key="3">
    <source>
        <dbReference type="EMBL" id="QEN08496.1"/>
    </source>
</evidence>
<keyword evidence="4" id="KW-1185">Reference proteome</keyword>
<keyword evidence="3" id="KW-0808">Transferase</keyword>
<protein>
    <submittedName>
        <fullName evidence="3">Glycosyltransferase family 4 protein</fullName>
    </submittedName>
</protein>
<dbReference type="InterPro" id="IPR028098">
    <property type="entry name" value="Glyco_trans_4-like_N"/>
</dbReference>
<feature type="domain" description="Glycosyl transferase family 1" evidence="1">
    <location>
        <begin position="197"/>
        <end position="362"/>
    </location>
</feature>
<dbReference type="RefSeq" id="WP_149486577.1">
    <property type="nucleotide sequence ID" value="NZ_CP036150.1"/>
</dbReference>
<proteinExistence type="predicted"/>
<name>A0A5C1QPJ2_9SPIO</name>
<dbReference type="EMBL" id="CP036150">
    <property type="protein sequence ID" value="QEN08496.1"/>
    <property type="molecule type" value="Genomic_DNA"/>
</dbReference>
<reference evidence="3 4" key="1">
    <citation type="submission" date="2019-02" db="EMBL/GenBank/DDBJ databases">
        <title>Complete Genome Sequence and Methylome Analysis of free living Spirochaetas.</title>
        <authorList>
            <person name="Fomenkov A."/>
            <person name="Dubinina G."/>
            <person name="Leshcheva N."/>
            <person name="Mikheeva N."/>
            <person name="Grabovich M."/>
            <person name="Vincze T."/>
            <person name="Roberts R.J."/>
        </authorList>
    </citation>
    <scope>NUCLEOTIDE SEQUENCE [LARGE SCALE GENOMIC DNA]</scope>
    <source>
        <strain evidence="3 4">K2</strain>
    </source>
</reference>
<dbReference type="SUPFAM" id="SSF53756">
    <property type="entry name" value="UDP-Glycosyltransferase/glycogen phosphorylase"/>
    <property type="match status" value="1"/>
</dbReference>
<dbReference type="KEGG" id="ock:EXM22_11040"/>
<dbReference type="InterPro" id="IPR050194">
    <property type="entry name" value="Glycosyltransferase_grp1"/>
</dbReference>
<dbReference type="Pfam" id="PF00534">
    <property type="entry name" value="Glycos_transf_1"/>
    <property type="match status" value="1"/>
</dbReference>
<dbReference type="PANTHER" id="PTHR45947:SF3">
    <property type="entry name" value="SULFOQUINOVOSYL TRANSFERASE SQD2"/>
    <property type="match status" value="1"/>
</dbReference>
<dbReference type="Gene3D" id="3.40.50.2000">
    <property type="entry name" value="Glycogen Phosphorylase B"/>
    <property type="match status" value="2"/>
</dbReference>
<evidence type="ECO:0000313" key="4">
    <source>
        <dbReference type="Proteomes" id="UP000324209"/>
    </source>
</evidence>
<accession>A0A5C1QPJ2</accession>
<dbReference type="AlphaFoldDB" id="A0A5C1QPJ2"/>
<gene>
    <name evidence="3" type="ORF">EXM22_11040</name>
</gene>
<dbReference type="InterPro" id="IPR001296">
    <property type="entry name" value="Glyco_trans_1"/>
</dbReference>
<organism evidence="3 4">
    <name type="scientific">Oceanispirochaeta crateris</name>
    <dbReference type="NCBI Taxonomy" id="2518645"/>
    <lineage>
        <taxon>Bacteria</taxon>
        <taxon>Pseudomonadati</taxon>
        <taxon>Spirochaetota</taxon>
        <taxon>Spirochaetia</taxon>
        <taxon>Spirochaetales</taxon>
        <taxon>Spirochaetaceae</taxon>
        <taxon>Oceanispirochaeta</taxon>
    </lineage>
</organism>
<dbReference type="PANTHER" id="PTHR45947">
    <property type="entry name" value="SULFOQUINOVOSYL TRANSFERASE SQD2"/>
    <property type="match status" value="1"/>
</dbReference>
<dbReference type="Proteomes" id="UP000324209">
    <property type="component" value="Chromosome"/>
</dbReference>
<sequence length="465" mass="53225">MKIAIFSDAYYPQINGVVTSINSIAQNMADRGHQVIIVAPSYKNLQEPEYPGITVIRVTSISASFYDDFRWTNPFSYVVYRALKDEGVDIIHFMTPVFISLLGIKFARKLKIPLVATFHTFIANPLYFEHLFKGPLKITEEVSWKYLNLYYDCADYVTAPTEEAVKIIRENHCKAPLEAISNGIDFDIFDNSRSPEFKKRWGLGDKVILYVGRVAFEKNLRNLIDSFDLTYQKHPDAQLLIIGDGPQMEEFEKYAASKDSGKQIIFTGAIPHNELVVSGVFKAVSFFATASQTETQGITLLEAQANGLICVGVREGGIINLIEDGKNGYLVAPGNNQEMAEKMVYILDNKAALESMEKAAKEMVDIHKMSRIIDRWEELYQHLIDNKDNLPVKDYLHFSAVMKFSTQFKIDFRYFLKKIRPTRTFVTRTPEFKNCQYRSRQLRSRSFISTISLKKLRSFKSGQHE</sequence>
<dbReference type="Pfam" id="PF13439">
    <property type="entry name" value="Glyco_transf_4"/>
    <property type="match status" value="1"/>
</dbReference>